<feature type="binding site" evidence="7">
    <location>
        <position position="72"/>
    </location>
    <ligand>
        <name>Fe(3+)</name>
        <dbReference type="ChEBI" id="CHEBI:29034"/>
    </ligand>
</feature>
<dbReference type="GO" id="GO:0050480">
    <property type="term" value="F:imidazolonepropionase activity"/>
    <property type="evidence" value="ECO:0007669"/>
    <property type="project" value="UniProtKB-EC"/>
</dbReference>
<keyword evidence="6 7" id="KW-0408">Iron</keyword>
<feature type="binding site" evidence="7">
    <location>
        <position position="79"/>
    </location>
    <ligand>
        <name>4-imidazolone-5-propanoate</name>
        <dbReference type="ChEBI" id="CHEBI:77893"/>
    </ligand>
</feature>
<comment type="cofactor">
    <cofactor evidence="7">
        <name>Zn(2+)</name>
        <dbReference type="ChEBI" id="CHEBI:29105"/>
    </cofactor>
    <cofactor evidence="7">
        <name>Fe(3+)</name>
        <dbReference type="ChEBI" id="CHEBI:29034"/>
    </cofactor>
    <text evidence="7">Binds 1 zinc or iron ion per subunit.</text>
</comment>
<gene>
    <name evidence="7 9" type="primary">hutI</name>
    <name evidence="9" type="ORF">OK345_13065</name>
</gene>
<feature type="binding site" evidence="7">
    <location>
        <position position="70"/>
    </location>
    <ligand>
        <name>Fe(3+)</name>
        <dbReference type="ChEBI" id="CHEBI:29034"/>
    </ligand>
</feature>
<dbReference type="RefSeq" id="WP_265128416.1">
    <property type="nucleotide sequence ID" value="NZ_JAPCHY010000011.1"/>
</dbReference>
<dbReference type="Gene3D" id="2.30.40.10">
    <property type="entry name" value="Urease, subunit C, domain 1"/>
    <property type="match status" value="1"/>
</dbReference>
<dbReference type="PANTHER" id="PTHR42752:SF1">
    <property type="entry name" value="IMIDAZOLONEPROPIONASE-RELATED"/>
    <property type="match status" value="1"/>
</dbReference>
<keyword evidence="5 7" id="KW-0862">Zinc</keyword>
<feature type="binding site" evidence="7">
    <location>
        <position position="238"/>
    </location>
    <ligand>
        <name>Zn(2+)</name>
        <dbReference type="ChEBI" id="CHEBI:29105"/>
    </ligand>
</feature>
<feature type="binding site" evidence="7">
    <location>
        <position position="315"/>
    </location>
    <ligand>
        <name>N-formimidoyl-L-glutamate</name>
        <dbReference type="ChEBI" id="CHEBI:58928"/>
    </ligand>
</feature>
<feature type="binding site" evidence="7">
    <location>
        <position position="318"/>
    </location>
    <ligand>
        <name>4-imidazolone-5-propanoate</name>
        <dbReference type="ChEBI" id="CHEBI:77893"/>
    </ligand>
</feature>
<dbReference type="EC" id="3.5.2.7" evidence="1 7"/>
<comment type="pathway">
    <text evidence="7">Amino-acid degradation; L-histidine degradation into L-glutamate; N-formimidoyl-L-glutamate from L-histidine: step 3/3.</text>
</comment>
<dbReference type="Pfam" id="PF01979">
    <property type="entry name" value="Amidohydro_1"/>
    <property type="match status" value="1"/>
</dbReference>
<feature type="binding site" evidence="7">
    <location>
        <position position="175"/>
    </location>
    <ligand>
        <name>4-imidazolone-5-propanoate</name>
        <dbReference type="ChEBI" id="CHEBI:77893"/>
    </ligand>
</feature>
<feature type="binding site" evidence="7">
    <location>
        <position position="142"/>
    </location>
    <ligand>
        <name>4-imidazolone-5-propanoate</name>
        <dbReference type="ChEBI" id="CHEBI:77893"/>
    </ligand>
</feature>
<evidence type="ECO:0000256" key="6">
    <source>
        <dbReference type="ARBA" id="ARBA00023004"/>
    </source>
</evidence>
<evidence type="ECO:0000256" key="4">
    <source>
        <dbReference type="ARBA" id="ARBA00022808"/>
    </source>
</evidence>
<dbReference type="InterPro" id="IPR006680">
    <property type="entry name" value="Amidohydro-rel"/>
</dbReference>
<dbReference type="Gene3D" id="3.20.20.140">
    <property type="entry name" value="Metal-dependent hydrolases"/>
    <property type="match status" value="1"/>
</dbReference>
<dbReference type="PANTHER" id="PTHR42752">
    <property type="entry name" value="IMIDAZOLONEPROPIONASE"/>
    <property type="match status" value="1"/>
</dbReference>
<evidence type="ECO:0000256" key="2">
    <source>
        <dbReference type="ARBA" id="ARBA00022723"/>
    </source>
</evidence>
<dbReference type="CDD" id="cd01296">
    <property type="entry name" value="Imidazolone-5PH"/>
    <property type="match status" value="1"/>
</dbReference>
<feature type="binding site" evidence="7">
    <location>
        <position position="238"/>
    </location>
    <ligand>
        <name>Fe(3+)</name>
        <dbReference type="ChEBI" id="CHEBI:29034"/>
    </ligand>
</feature>
<reference evidence="9 10" key="1">
    <citation type="submission" date="2022-10" db="EMBL/GenBank/DDBJ databases">
        <title>Xanthomonas sp. H13-6.</title>
        <authorList>
            <person name="Liu X."/>
            <person name="Deng Z."/>
            <person name="Jiang Y."/>
            <person name="Yu T."/>
            <person name="Ai J."/>
        </authorList>
    </citation>
    <scope>NUCLEOTIDE SEQUENCE [LARGE SCALE GENOMIC DNA]</scope>
    <source>
        <strain evidence="9 10">H13-6</strain>
    </source>
</reference>
<dbReference type="SUPFAM" id="SSF51556">
    <property type="entry name" value="Metallo-dependent hydrolases"/>
    <property type="match status" value="1"/>
</dbReference>
<name>A0ABT3JY52_9XANT</name>
<feature type="binding site" evidence="7">
    <location>
        <position position="313"/>
    </location>
    <ligand>
        <name>Fe(3+)</name>
        <dbReference type="ChEBI" id="CHEBI:29034"/>
    </ligand>
</feature>
<evidence type="ECO:0000313" key="9">
    <source>
        <dbReference type="EMBL" id="MCW4473430.1"/>
    </source>
</evidence>
<evidence type="ECO:0000256" key="1">
    <source>
        <dbReference type="ARBA" id="ARBA00012864"/>
    </source>
</evidence>
<dbReference type="InterPro" id="IPR005920">
    <property type="entry name" value="HutI"/>
</dbReference>
<evidence type="ECO:0000256" key="3">
    <source>
        <dbReference type="ARBA" id="ARBA00022801"/>
    </source>
</evidence>
<keyword evidence="4 7" id="KW-0369">Histidine metabolism</keyword>
<dbReference type="NCBIfam" id="TIGR01224">
    <property type="entry name" value="hutI"/>
    <property type="match status" value="1"/>
</dbReference>
<keyword evidence="10" id="KW-1185">Reference proteome</keyword>
<dbReference type="InterPro" id="IPR032466">
    <property type="entry name" value="Metal_Hydrolase"/>
</dbReference>
<proteinExistence type="inferred from homology"/>
<feature type="binding site" evidence="7">
    <location>
        <position position="70"/>
    </location>
    <ligand>
        <name>Zn(2+)</name>
        <dbReference type="ChEBI" id="CHEBI:29105"/>
    </ligand>
</feature>
<protein>
    <recommendedName>
        <fullName evidence="1 7">Imidazolonepropionase</fullName>
        <ecNumber evidence="1 7">3.5.2.7</ecNumber>
    </recommendedName>
    <alternativeName>
        <fullName evidence="7">Imidazolone-5-propionate hydrolase</fullName>
    </alternativeName>
</protein>
<feature type="binding site" evidence="7">
    <location>
        <position position="317"/>
    </location>
    <ligand>
        <name>N-formimidoyl-L-glutamate</name>
        <dbReference type="ChEBI" id="CHEBI:58928"/>
    </ligand>
</feature>
<feature type="binding site" evidence="7">
    <location>
        <position position="241"/>
    </location>
    <ligand>
        <name>4-imidazolone-5-propanoate</name>
        <dbReference type="ChEBI" id="CHEBI:77893"/>
    </ligand>
</feature>
<comment type="similarity">
    <text evidence="7">Belongs to the metallo-dependent hydrolases superfamily. HutI family.</text>
</comment>
<feature type="binding site" evidence="7">
    <location>
        <position position="72"/>
    </location>
    <ligand>
        <name>Zn(2+)</name>
        <dbReference type="ChEBI" id="CHEBI:29105"/>
    </ligand>
</feature>
<comment type="catalytic activity">
    <reaction evidence="7">
        <text>4-imidazolone-5-propanoate + H2O = N-formimidoyl-L-glutamate</text>
        <dbReference type="Rhea" id="RHEA:23660"/>
        <dbReference type="ChEBI" id="CHEBI:15377"/>
        <dbReference type="ChEBI" id="CHEBI:58928"/>
        <dbReference type="ChEBI" id="CHEBI:77893"/>
        <dbReference type="EC" id="3.5.2.7"/>
    </reaction>
</comment>
<sequence>MRCDTLWHNAHLMTLDAGDGGLGIVRDGIVASRDGRIVHAGPAADAPGFEAPHRIDCGGRWIGPGLVDCHTHLVYAGNRANEFEQRLQGVSYADIARAGGGIVSTVRATRQASEQELLDASLPRLDAMLAEGLTTVEIKSGYGLTLDDERKQLRVARRLGEVRPVEVVPTFLGAHAVPPGRDAQDYIDEVCEVMIPAIAAEGLAEAVDVFCENIAFSRGQAAQVFEAAAERGLAVKIHAEQLSNQHGAELAAQRGALSADHIEHLDDAGIAAMAAAGTVAVLLPGAFYFTRDTTLPPIQELRAAGVPLALATDSNPGTSPLTSPLLAMNMAATLFRMTVDECIAGFTRDAARALGRHDRIGRLATGLDCNLAIWDIEAPADLVYRMGFNPLHARVFRGVPTP</sequence>
<evidence type="ECO:0000256" key="5">
    <source>
        <dbReference type="ARBA" id="ARBA00022833"/>
    </source>
</evidence>
<comment type="function">
    <text evidence="7">Catalyzes the hydrolytic cleavage of the carbon-nitrogen bond in imidazolone-5-propanoate to yield N-formimidoyl-L-glutamate. It is the third step in the universal histidine degradation pathway.</text>
</comment>
<dbReference type="InterPro" id="IPR011059">
    <property type="entry name" value="Metal-dep_hydrolase_composite"/>
</dbReference>
<comment type="subcellular location">
    <subcellularLocation>
        <location evidence="7">Cytoplasm</location>
    </subcellularLocation>
</comment>
<keyword evidence="7" id="KW-0963">Cytoplasm</keyword>
<keyword evidence="3 7" id="KW-0378">Hydrolase</keyword>
<dbReference type="SUPFAM" id="SSF51338">
    <property type="entry name" value="Composite domain of metallo-dependent hydrolases"/>
    <property type="match status" value="1"/>
</dbReference>
<evidence type="ECO:0000259" key="8">
    <source>
        <dbReference type="Pfam" id="PF01979"/>
    </source>
</evidence>
<evidence type="ECO:0000256" key="7">
    <source>
        <dbReference type="HAMAP-Rule" id="MF_00372"/>
    </source>
</evidence>
<accession>A0ABT3JY52</accession>
<evidence type="ECO:0000313" key="10">
    <source>
        <dbReference type="Proteomes" id="UP001209922"/>
    </source>
</evidence>
<comment type="caution">
    <text evidence="9">The sequence shown here is derived from an EMBL/GenBank/DDBJ whole genome shotgun (WGS) entry which is preliminary data.</text>
</comment>
<dbReference type="EMBL" id="JAPCHY010000011">
    <property type="protein sequence ID" value="MCW4473430.1"/>
    <property type="molecule type" value="Genomic_DNA"/>
</dbReference>
<dbReference type="HAMAP" id="MF_00372">
    <property type="entry name" value="HutI"/>
    <property type="match status" value="1"/>
</dbReference>
<feature type="binding site" evidence="7">
    <location>
        <position position="313"/>
    </location>
    <ligand>
        <name>Zn(2+)</name>
        <dbReference type="ChEBI" id="CHEBI:29105"/>
    </ligand>
</feature>
<organism evidence="9 10">
    <name type="scientific">Xanthomonas chitinilytica</name>
    <dbReference type="NCBI Taxonomy" id="2989819"/>
    <lineage>
        <taxon>Bacteria</taxon>
        <taxon>Pseudomonadati</taxon>
        <taxon>Pseudomonadota</taxon>
        <taxon>Gammaproteobacteria</taxon>
        <taxon>Lysobacterales</taxon>
        <taxon>Lysobacteraceae</taxon>
        <taxon>Xanthomonas</taxon>
    </lineage>
</organism>
<feature type="domain" description="Amidohydrolase-related" evidence="8">
    <location>
        <begin position="63"/>
        <end position="377"/>
    </location>
</feature>
<feature type="binding site" evidence="7">
    <location>
        <position position="142"/>
    </location>
    <ligand>
        <name>N-formimidoyl-L-glutamate</name>
        <dbReference type="ChEBI" id="CHEBI:58928"/>
    </ligand>
</feature>
<dbReference type="Proteomes" id="UP001209922">
    <property type="component" value="Unassembled WGS sequence"/>
</dbReference>
<keyword evidence="2 7" id="KW-0479">Metal-binding</keyword>